<name>A0A1C0TUX8_9GAMM</name>
<protein>
    <submittedName>
        <fullName evidence="2">Uncharacterized protein</fullName>
    </submittedName>
</protein>
<feature type="transmembrane region" description="Helical" evidence="1">
    <location>
        <begin position="6"/>
        <end position="24"/>
    </location>
</feature>
<dbReference type="RefSeq" id="WP_065789113.1">
    <property type="nucleotide sequence ID" value="NZ_MAUJ01000001.1"/>
</dbReference>
<dbReference type="OrthoDB" id="6314775at2"/>
<sequence length="70" mass="7646">MPPELMTDLTITLVIFLVSIGMVFKGKVLKAAKTETPTTSLEKLHKRGAMFLICGSIVAIIQVIKLVSFL</sequence>
<dbReference type="EMBL" id="MAUJ01000001">
    <property type="protein sequence ID" value="OCQ23128.1"/>
    <property type="molecule type" value="Genomic_DNA"/>
</dbReference>
<proteinExistence type="predicted"/>
<evidence type="ECO:0000256" key="1">
    <source>
        <dbReference type="SAM" id="Phobius"/>
    </source>
</evidence>
<dbReference type="AlphaFoldDB" id="A0A1C0TUX8"/>
<keyword evidence="1" id="KW-1133">Transmembrane helix</keyword>
<comment type="caution">
    <text evidence="2">The sequence shown here is derived from an EMBL/GenBank/DDBJ whole genome shotgun (WGS) entry which is preliminary data.</text>
</comment>
<feature type="transmembrane region" description="Helical" evidence="1">
    <location>
        <begin position="49"/>
        <end position="69"/>
    </location>
</feature>
<reference evidence="3" key="1">
    <citation type="submission" date="2016-07" db="EMBL/GenBank/DDBJ databases">
        <authorList>
            <person name="Florea S."/>
            <person name="Webb J.S."/>
            <person name="Jaromczyk J."/>
            <person name="Schardl C.L."/>
        </authorList>
    </citation>
    <scope>NUCLEOTIDE SEQUENCE [LARGE SCALE GENOMIC DNA]</scope>
    <source>
        <strain evidence="3">IPB1</strain>
    </source>
</reference>
<keyword evidence="1" id="KW-0812">Transmembrane</keyword>
<dbReference type="Proteomes" id="UP000093366">
    <property type="component" value="Unassembled WGS sequence"/>
</dbReference>
<accession>A0A1C0TUX8</accession>
<gene>
    <name evidence="2" type="ORF">A7985_04035</name>
</gene>
<keyword evidence="1" id="KW-0472">Membrane</keyword>
<evidence type="ECO:0000313" key="3">
    <source>
        <dbReference type="Proteomes" id="UP000093366"/>
    </source>
</evidence>
<evidence type="ECO:0000313" key="2">
    <source>
        <dbReference type="EMBL" id="OCQ23128.1"/>
    </source>
</evidence>
<organism evidence="2 3">
    <name type="scientific">Pseudoalteromonas luteoviolacea</name>
    <dbReference type="NCBI Taxonomy" id="43657"/>
    <lineage>
        <taxon>Bacteria</taxon>
        <taxon>Pseudomonadati</taxon>
        <taxon>Pseudomonadota</taxon>
        <taxon>Gammaproteobacteria</taxon>
        <taxon>Alteromonadales</taxon>
        <taxon>Pseudoalteromonadaceae</taxon>
        <taxon>Pseudoalteromonas</taxon>
    </lineage>
</organism>